<dbReference type="Gene3D" id="1.50.10.10">
    <property type="match status" value="1"/>
</dbReference>
<dbReference type="Pfam" id="PF09137">
    <property type="entry name" value="Glucodextran_N"/>
    <property type="match status" value="1"/>
</dbReference>
<dbReference type="CDD" id="cd09626">
    <property type="entry name" value="DOMON_glucodextranase_like"/>
    <property type="match status" value="1"/>
</dbReference>
<dbReference type="InterPro" id="IPR012341">
    <property type="entry name" value="6hp_glycosidase-like_sf"/>
</dbReference>
<dbReference type="SUPFAM" id="SSF48208">
    <property type="entry name" value="Six-hairpin glycosidases"/>
    <property type="match status" value="1"/>
</dbReference>
<feature type="domain" description="Glucodextranase N-terminal" evidence="4">
    <location>
        <begin position="26"/>
        <end position="285"/>
    </location>
</feature>
<proteinExistence type="predicted"/>
<dbReference type="InterPro" id="IPR014718">
    <property type="entry name" value="GH-type_carb-bd"/>
</dbReference>
<keyword evidence="7" id="KW-1185">Reference proteome</keyword>
<organism evidence="6 7">
    <name type="scientific">Kutzneria viridogrisea</name>
    <dbReference type="NCBI Taxonomy" id="47990"/>
    <lineage>
        <taxon>Bacteria</taxon>
        <taxon>Bacillati</taxon>
        <taxon>Actinomycetota</taxon>
        <taxon>Actinomycetes</taxon>
        <taxon>Pseudonocardiales</taxon>
        <taxon>Pseudonocardiaceae</taxon>
        <taxon>Kutzneria</taxon>
    </lineage>
</organism>
<feature type="compositionally biased region" description="Low complexity" evidence="1">
    <location>
        <begin position="744"/>
        <end position="757"/>
    </location>
</feature>
<evidence type="ECO:0000256" key="2">
    <source>
        <dbReference type="SAM" id="SignalP"/>
    </source>
</evidence>
<dbReference type="Pfam" id="PF00723">
    <property type="entry name" value="Glyco_hydro_15"/>
    <property type="match status" value="1"/>
</dbReference>
<keyword evidence="6" id="KW-0378">Hydrolase</keyword>
<evidence type="ECO:0000259" key="5">
    <source>
        <dbReference type="Pfam" id="PF09985"/>
    </source>
</evidence>
<accession>A0ABR6BNM2</accession>
<comment type="caution">
    <text evidence="6">The sequence shown here is derived from an EMBL/GenBank/DDBJ whole genome shotgun (WGS) entry which is preliminary data.</text>
</comment>
<dbReference type="PANTHER" id="PTHR31616">
    <property type="entry name" value="TREHALASE"/>
    <property type="match status" value="1"/>
</dbReference>
<name>A0ABR6BNM2_9PSEU</name>
<feature type="chain" id="PRO_5046225171" evidence="2">
    <location>
        <begin position="24"/>
        <end position="1062"/>
    </location>
</feature>
<dbReference type="Gene3D" id="2.70.98.10">
    <property type="match status" value="1"/>
</dbReference>
<dbReference type="InterPro" id="IPR008928">
    <property type="entry name" value="6-hairpin_glycosidase_sf"/>
</dbReference>
<feature type="region of interest" description="Disordered" evidence="1">
    <location>
        <begin position="727"/>
        <end position="757"/>
    </location>
</feature>
<evidence type="ECO:0000259" key="4">
    <source>
        <dbReference type="Pfam" id="PF09137"/>
    </source>
</evidence>
<dbReference type="InterPro" id="IPR015220">
    <property type="entry name" value="Glucodextranase_N"/>
</dbReference>
<evidence type="ECO:0000259" key="3">
    <source>
        <dbReference type="Pfam" id="PF00723"/>
    </source>
</evidence>
<evidence type="ECO:0000256" key="1">
    <source>
        <dbReference type="SAM" id="MobiDB-lite"/>
    </source>
</evidence>
<protein>
    <submittedName>
        <fullName evidence="6">Glucoamylase</fullName>
        <ecNumber evidence="6">3.2.1.3</ecNumber>
    </submittedName>
</protein>
<evidence type="ECO:0000313" key="7">
    <source>
        <dbReference type="Proteomes" id="UP000517916"/>
    </source>
</evidence>
<keyword evidence="2" id="KW-0732">Signal</keyword>
<dbReference type="InterPro" id="IPR011613">
    <property type="entry name" value="GH15-like"/>
</dbReference>
<dbReference type="InterPro" id="IPR011013">
    <property type="entry name" value="Gal_mutarotase_sf_dom"/>
</dbReference>
<dbReference type="PANTHER" id="PTHR31616:SF0">
    <property type="entry name" value="GLUCAN 1,4-ALPHA-GLUCOSIDASE"/>
    <property type="match status" value="1"/>
</dbReference>
<dbReference type="Pfam" id="PF09985">
    <property type="entry name" value="Glucodextran_C"/>
    <property type="match status" value="1"/>
</dbReference>
<sequence>MSRWGLTLLTAVALAATGAPALADTAPGGPGTNSYFDLGRKDCLGTARNNTSKIWYTVANGVLSDVYEPTVDNTNVGTLQYVVTDGTFTDVQTRDTTYTVAADKTGMACTVTATSRSHGYQLVTTYVTDPARDSVVMRTRVDGPPNLRVYAQLDAHVNGNGGGGKDNGGADSGIVDGNAAVVYDTGTVSQAANRDYAVPTYLAMQASSGKAPKVGYAGSQPGASAAANGHIVASQEVTPVRGKEFTLTLGFGRTQQQAVDTGRASLAKPFEELRGDYEDGWRDYDSGLAPGTSTLDANVLKASVDKTFPGAVAASLASPWGQAVNAGALVGGKPVYFGSYREVFARDAYEAFTGFLAAGDRSTARAVARFLLTKQQLPTGEIPRNSLLNGKVAPDTGGDQLDETAYPILMAYLANLQDDRPLWTDHVKPAADYLVSHGPSYGVERWEEQSGYSPSTIAAEIAGLTAAAAVAQRQGDGADARVYQAAADEFQRSVKSWTVTSSGPYAPRYFTRLTKNGDPNSAVRYNLGNGGPTVDQRSVVDGGFQELVRLGELAPNDPDHLASLAVLDKQIAVRTATGTGYYRYGTSAAQGSADGYGECYQPSQSSCKVVGQPWPTDNTGTGHLWPVLSGERAESKLLLGDQSGARELLDSMVNSASGVGLVPEQAWESPDLAASPYGTDPATASIGFANGKAAGSAAPLTWAQAQRLRLRADLNANKVLDRPELTTSRYVSNPAPGKAEVTISSPAAGSTVSGGTTSVTGHTVAGAAVTVQSAGTDVGSHAATVSTTAGADGSFTVAVPVSFGATALSVGVSASANRTGFARVSVTGDLVGGTSVLDQADPAGDDHGPGTYQYPTAADFAPGSFDLTRFQVISSGDTVYLRTTLANLVPTFGSTMGAQLLDIYVGQPGKATSTAAPHPSRNYSVGPWSQRVELQGFAAPVWVDAAGNQVGTPTAAVASAEGHTITVALPKAQFGDPAKGWTFAVVLTGQDGYSADLARGFTAAPSGYQFGVCAAGGAAPVCRVDPGSVPKAVDVLTPTGTDQATELDPTRGSVLIKSVIVP</sequence>
<dbReference type="SUPFAM" id="SSF74650">
    <property type="entry name" value="Galactose mutarotase-like"/>
    <property type="match status" value="1"/>
</dbReference>
<evidence type="ECO:0000313" key="6">
    <source>
        <dbReference type="EMBL" id="MBA8928179.1"/>
    </source>
</evidence>
<dbReference type="Proteomes" id="UP000517916">
    <property type="component" value="Unassembled WGS sequence"/>
</dbReference>
<keyword evidence="6" id="KW-0326">Glycosidase</keyword>
<dbReference type="InterPro" id="IPR019248">
    <property type="entry name" value="Glucodextran_C"/>
</dbReference>
<dbReference type="RefSeq" id="WP_182838769.1">
    <property type="nucleotide sequence ID" value="NZ_BAAABQ010000030.1"/>
</dbReference>
<dbReference type="GO" id="GO:0004339">
    <property type="term" value="F:glucan 1,4-alpha-glucosidase activity"/>
    <property type="evidence" value="ECO:0007669"/>
    <property type="project" value="UniProtKB-EC"/>
</dbReference>
<feature type="domain" description="Glucodextranase-like C-terminal" evidence="5">
    <location>
        <begin position="838"/>
        <end position="1048"/>
    </location>
</feature>
<dbReference type="EMBL" id="JACJID010000004">
    <property type="protein sequence ID" value="MBA8928179.1"/>
    <property type="molecule type" value="Genomic_DNA"/>
</dbReference>
<dbReference type="EC" id="3.2.1.3" evidence="6"/>
<feature type="domain" description="GH15-like" evidence="3">
    <location>
        <begin position="299"/>
        <end position="597"/>
    </location>
</feature>
<feature type="signal peptide" evidence="2">
    <location>
        <begin position="1"/>
        <end position="23"/>
    </location>
</feature>
<reference evidence="6 7" key="1">
    <citation type="submission" date="2020-08" db="EMBL/GenBank/DDBJ databases">
        <title>Genomic Encyclopedia of Archaeal and Bacterial Type Strains, Phase II (KMG-II): from individual species to whole genera.</title>
        <authorList>
            <person name="Goeker M."/>
        </authorList>
    </citation>
    <scope>NUCLEOTIDE SEQUENCE [LARGE SCALE GENOMIC DNA]</scope>
    <source>
        <strain evidence="6 7">DSM 43850</strain>
    </source>
</reference>
<dbReference type="Gene3D" id="2.60.40.1190">
    <property type="match status" value="1"/>
</dbReference>
<dbReference type="SUPFAM" id="SSF49344">
    <property type="entry name" value="CBD9-like"/>
    <property type="match status" value="1"/>
</dbReference>
<gene>
    <name evidence="6" type="ORF">BC739_005396</name>
</gene>